<dbReference type="CDD" id="cd00433">
    <property type="entry name" value="Peptidase_M17"/>
    <property type="match status" value="1"/>
</dbReference>
<dbReference type="SUPFAM" id="SSF53187">
    <property type="entry name" value="Zn-dependent exopeptidases"/>
    <property type="match status" value="1"/>
</dbReference>
<reference evidence="6 7" key="1">
    <citation type="submission" date="2022-05" db="EMBL/GenBank/DDBJ databases">
        <title>A multi-omics perspective on studying reproductive biology in Daphnia sinensis.</title>
        <authorList>
            <person name="Jia J."/>
        </authorList>
    </citation>
    <scope>NUCLEOTIDE SEQUENCE [LARGE SCALE GENOMIC DNA]</scope>
    <source>
        <strain evidence="6 7">WSL</strain>
    </source>
</reference>
<feature type="domain" description="Cytosol aminopeptidase" evidence="5">
    <location>
        <begin position="350"/>
        <end position="357"/>
    </location>
</feature>
<keyword evidence="3" id="KW-0645">Protease</keyword>
<dbReference type="GO" id="GO:0006508">
    <property type="term" value="P:proteolysis"/>
    <property type="evidence" value="ECO:0007669"/>
    <property type="project" value="UniProtKB-KW"/>
</dbReference>
<dbReference type="AlphaFoldDB" id="A0AAD5L6U5"/>
<dbReference type="Proteomes" id="UP000820818">
    <property type="component" value="Linkage Group LG6"/>
</dbReference>
<evidence type="ECO:0000256" key="3">
    <source>
        <dbReference type="ARBA" id="ARBA00022670"/>
    </source>
</evidence>
<name>A0AAD5L6U5_9CRUS</name>
<dbReference type="PANTHER" id="PTHR11963:SF4">
    <property type="entry name" value="AMINOPEPTIDASE NPEPL1-RELATED"/>
    <property type="match status" value="1"/>
</dbReference>
<dbReference type="Gene3D" id="3.40.630.10">
    <property type="entry name" value="Zn peptidases"/>
    <property type="match status" value="1"/>
</dbReference>
<accession>A0AAD5L6U5</accession>
<dbReference type="GO" id="GO:0070006">
    <property type="term" value="F:metalloaminopeptidase activity"/>
    <property type="evidence" value="ECO:0007669"/>
    <property type="project" value="InterPro"/>
</dbReference>
<dbReference type="InterPro" id="IPR000819">
    <property type="entry name" value="Peptidase_M17_C"/>
</dbReference>
<dbReference type="Pfam" id="PF18295">
    <property type="entry name" value="Pdase_M17_N2"/>
    <property type="match status" value="1"/>
</dbReference>
<gene>
    <name evidence="6" type="ORF">GHT06_016615</name>
</gene>
<evidence type="ECO:0000256" key="2">
    <source>
        <dbReference type="ARBA" id="ARBA00022438"/>
    </source>
</evidence>
<keyword evidence="2" id="KW-0031">Aminopeptidase</keyword>
<dbReference type="Gene3D" id="3.40.50.10590">
    <property type="entry name" value="Zn-dependent exopeptidases"/>
    <property type="match status" value="1"/>
</dbReference>
<evidence type="ECO:0000256" key="4">
    <source>
        <dbReference type="ARBA" id="ARBA00022801"/>
    </source>
</evidence>
<evidence type="ECO:0000259" key="5">
    <source>
        <dbReference type="PROSITE" id="PS00631"/>
    </source>
</evidence>
<evidence type="ECO:0000313" key="7">
    <source>
        <dbReference type="Proteomes" id="UP000820818"/>
    </source>
</evidence>
<dbReference type="PRINTS" id="PR00481">
    <property type="entry name" value="LAMNOPPTDASE"/>
</dbReference>
<keyword evidence="7" id="KW-1185">Reference proteome</keyword>
<organism evidence="6 7">
    <name type="scientific">Daphnia sinensis</name>
    <dbReference type="NCBI Taxonomy" id="1820382"/>
    <lineage>
        <taxon>Eukaryota</taxon>
        <taxon>Metazoa</taxon>
        <taxon>Ecdysozoa</taxon>
        <taxon>Arthropoda</taxon>
        <taxon>Crustacea</taxon>
        <taxon>Branchiopoda</taxon>
        <taxon>Diplostraca</taxon>
        <taxon>Cladocera</taxon>
        <taxon>Anomopoda</taxon>
        <taxon>Daphniidae</taxon>
        <taxon>Daphnia</taxon>
        <taxon>Daphnia similis group</taxon>
    </lineage>
</organism>
<evidence type="ECO:0000256" key="1">
    <source>
        <dbReference type="ARBA" id="ARBA00009528"/>
    </source>
</evidence>
<comment type="caution">
    <text evidence="6">The sequence shown here is derived from an EMBL/GenBank/DDBJ whole genome shotgun (WGS) entry which is preliminary data.</text>
</comment>
<evidence type="ECO:0000313" key="6">
    <source>
        <dbReference type="EMBL" id="KAI9556823.1"/>
    </source>
</evidence>
<dbReference type="PANTHER" id="PTHR11963">
    <property type="entry name" value="LEUCINE AMINOPEPTIDASE-RELATED"/>
    <property type="match status" value="1"/>
</dbReference>
<protein>
    <recommendedName>
        <fullName evidence="5">Cytosol aminopeptidase domain-containing protein</fullName>
    </recommendedName>
</protein>
<comment type="similarity">
    <text evidence="1">Belongs to the peptidase M17 family.</text>
</comment>
<dbReference type="InterPro" id="IPR041417">
    <property type="entry name" value="NPEPL1_N"/>
</dbReference>
<dbReference type="EMBL" id="WJBH02000006">
    <property type="protein sequence ID" value="KAI9556823.1"/>
    <property type="molecule type" value="Genomic_DNA"/>
</dbReference>
<dbReference type="InterPro" id="IPR011356">
    <property type="entry name" value="Leucine_aapep/pepB"/>
</dbReference>
<dbReference type="GO" id="GO:0030145">
    <property type="term" value="F:manganese ion binding"/>
    <property type="evidence" value="ECO:0007669"/>
    <property type="project" value="InterPro"/>
</dbReference>
<dbReference type="Pfam" id="PF00883">
    <property type="entry name" value="Peptidase_M17"/>
    <property type="match status" value="1"/>
</dbReference>
<proteinExistence type="inferred from homology"/>
<dbReference type="GO" id="GO:0005737">
    <property type="term" value="C:cytoplasm"/>
    <property type="evidence" value="ECO:0007669"/>
    <property type="project" value="InterPro"/>
</dbReference>
<sequence length="532" mass="56987">MAAVKLKFSSVLSSSDPHTNPVVIIGIPKNLAKINYHDINVKFGARVPEEIFHSALTAVQSSPDVCPLYLNSATLSPLPTKCSRHNAPSRSHAITKCVRSAAVSGKDSFIVVACEKQDVFPSAIAVARAYPLYSKKTNLSNKVPAGSTSSEKSPVTVTVEYLLIGNASPLTEEECLMLERAAESVRTTARIVDTPCNEMNTDHFLEEISIVAKELGIEPFVIRDKELENQGFGGIYGVGKAALNPPALAVLSHLPKGATKTIAWVGKGIMYDTGKIHYFKYGLFTAMPGMKRDCGGASGILGAFRLAVLTGFKENLHAVFCLAENSVGPLSTRPDDIHTLYSGRTVEINNTDAEGRLVLADGVFYAHKDLKADIILDMATLTGGQSVATGKQHAAVLTNNAHWENAMVNAGLVSGDLTFPIPFCPDFHFSEFNSAVADMKNSVADRSNALSSCAGLFILAHLGFDYPGVWMHVDMAAPVHCGERATGYGVGLLVSLFGRYSNSALLQSIGPAIEEDIAEDGGENEKKKMRLN</sequence>
<keyword evidence="4" id="KW-0378">Hydrolase</keyword>
<dbReference type="PROSITE" id="PS00631">
    <property type="entry name" value="CYTOSOL_AP"/>
    <property type="match status" value="1"/>
</dbReference>